<gene>
    <name evidence="2" type="ORF">DRP53_04295</name>
</gene>
<dbReference type="InterPro" id="IPR052026">
    <property type="entry name" value="ExeA_AAA_ATPase_DNA-bind"/>
</dbReference>
<dbReference type="AlphaFoldDB" id="A0A660SIR2"/>
<dbReference type="InterPro" id="IPR049945">
    <property type="entry name" value="AAA_22"/>
</dbReference>
<dbReference type="PANTHER" id="PTHR35894:SF1">
    <property type="entry name" value="PHOSPHORIBULOKINASE _ URIDINE KINASE FAMILY"/>
    <property type="match status" value="1"/>
</dbReference>
<accession>A0A660SIR2</accession>
<dbReference type="GO" id="GO:0016887">
    <property type="term" value="F:ATP hydrolysis activity"/>
    <property type="evidence" value="ECO:0007669"/>
    <property type="project" value="InterPro"/>
</dbReference>
<dbReference type="Gene3D" id="3.40.50.300">
    <property type="entry name" value="P-loop containing nucleotide triphosphate hydrolases"/>
    <property type="match status" value="1"/>
</dbReference>
<name>A0A660SIR2_UNCW3</name>
<comment type="caution">
    <text evidence="2">The sequence shown here is derived from an EMBL/GenBank/DDBJ whole genome shotgun (WGS) entry which is preliminary data.</text>
</comment>
<evidence type="ECO:0000313" key="2">
    <source>
        <dbReference type="EMBL" id="RKX70678.1"/>
    </source>
</evidence>
<evidence type="ECO:0000313" key="3">
    <source>
        <dbReference type="Proteomes" id="UP000268469"/>
    </source>
</evidence>
<dbReference type="SUPFAM" id="SSF52540">
    <property type="entry name" value="P-loop containing nucleoside triphosphate hydrolases"/>
    <property type="match status" value="1"/>
</dbReference>
<dbReference type="Pfam" id="PF13401">
    <property type="entry name" value="AAA_22"/>
    <property type="match status" value="1"/>
</dbReference>
<protein>
    <submittedName>
        <fullName evidence="2">AAA family ATPase</fullName>
    </submittedName>
</protein>
<proteinExistence type="predicted"/>
<reference evidence="2 3" key="1">
    <citation type="submission" date="2018-06" db="EMBL/GenBank/DDBJ databases">
        <title>Extensive metabolic versatility and redundancy in microbially diverse, dynamic hydrothermal sediments.</title>
        <authorList>
            <person name="Dombrowski N."/>
            <person name="Teske A."/>
            <person name="Baker B.J."/>
        </authorList>
    </citation>
    <scope>NUCLEOTIDE SEQUENCE [LARGE SCALE GENOMIC DNA]</scope>
    <source>
        <strain evidence="2">B36_G15</strain>
    </source>
</reference>
<organism evidence="2 3">
    <name type="scientific">candidate division WOR-3 bacterium</name>
    <dbReference type="NCBI Taxonomy" id="2052148"/>
    <lineage>
        <taxon>Bacteria</taxon>
        <taxon>Bacteria division WOR-3</taxon>
    </lineage>
</organism>
<sequence>MDYETFYSLNEHPFGFTTDEKYYYDAPQHSKALIKLLHAVENHAGLAILIGEVGAGKTTLSRKMLDELMTRDYEATLLVIIHSEITPDWFLRKLALMFDLEPEEKDKVAIISGLYQRLVELNNKAKGIAILIDEANMLKTKEIMEEMRGLLNLEANNRKLINFILFGLPEMEENLNLDPPLAQRIAVRCFLEPLDKEATVGYIKHRLRIAGAKRELFTSDSFDKIYQFSRGIPRLINSICDNALLEGFLRKKESIDKDIIVEVARDLGLLKDAG</sequence>
<dbReference type="EMBL" id="QNBE01000031">
    <property type="protein sequence ID" value="RKX70678.1"/>
    <property type="molecule type" value="Genomic_DNA"/>
</dbReference>
<dbReference type="InterPro" id="IPR027417">
    <property type="entry name" value="P-loop_NTPase"/>
</dbReference>
<dbReference type="PANTHER" id="PTHR35894">
    <property type="entry name" value="GENERAL SECRETION PATHWAY PROTEIN A-RELATED"/>
    <property type="match status" value="1"/>
</dbReference>
<feature type="domain" description="ORC1/DEAH AAA+ ATPase" evidence="1">
    <location>
        <begin position="42"/>
        <end position="174"/>
    </location>
</feature>
<dbReference type="Proteomes" id="UP000268469">
    <property type="component" value="Unassembled WGS sequence"/>
</dbReference>
<evidence type="ECO:0000259" key="1">
    <source>
        <dbReference type="Pfam" id="PF13401"/>
    </source>
</evidence>